<feature type="compositionally biased region" description="Acidic residues" evidence="1">
    <location>
        <begin position="108"/>
        <end position="117"/>
    </location>
</feature>
<dbReference type="InterPro" id="IPR003959">
    <property type="entry name" value="ATPase_AAA_core"/>
</dbReference>
<feature type="domain" description="AAA+ ATPase" evidence="2">
    <location>
        <begin position="370"/>
        <end position="522"/>
    </location>
</feature>
<dbReference type="SUPFAM" id="SSF52540">
    <property type="entry name" value="P-loop containing nucleoside triphosphate hydrolases"/>
    <property type="match status" value="1"/>
</dbReference>
<dbReference type="GO" id="GO:0004176">
    <property type="term" value="F:ATP-dependent peptidase activity"/>
    <property type="evidence" value="ECO:0007669"/>
    <property type="project" value="InterPro"/>
</dbReference>
<dbReference type="GO" id="GO:0016887">
    <property type="term" value="F:ATP hydrolysis activity"/>
    <property type="evidence" value="ECO:0007669"/>
    <property type="project" value="InterPro"/>
</dbReference>
<dbReference type="GO" id="GO:0005524">
    <property type="term" value="F:ATP binding"/>
    <property type="evidence" value="ECO:0007669"/>
    <property type="project" value="InterPro"/>
</dbReference>
<feature type="compositionally biased region" description="Acidic residues" evidence="1">
    <location>
        <begin position="39"/>
        <end position="65"/>
    </location>
</feature>
<evidence type="ECO:0000259" key="2">
    <source>
        <dbReference type="SMART" id="SM00382"/>
    </source>
</evidence>
<dbReference type="InterPro" id="IPR027417">
    <property type="entry name" value="P-loop_NTPase"/>
</dbReference>
<dbReference type="InterPro" id="IPR003593">
    <property type="entry name" value="AAA+_ATPase"/>
</dbReference>
<dbReference type="PANTHER" id="PTHR43718:SF2">
    <property type="entry name" value="LON PROTEASE HOMOLOG, MITOCHONDRIAL"/>
    <property type="match status" value="1"/>
</dbReference>
<dbReference type="Pfam" id="PF00004">
    <property type="entry name" value="AAA"/>
    <property type="match status" value="1"/>
</dbReference>
<organism evidence="3">
    <name type="scientific">viral metagenome</name>
    <dbReference type="NCBI Taxonomy" id="1070528"/>
    <lineage>
        <taxon>unclassified sequences</taxon>
        <taxon>metagenomes</taxon>
        <taxon>organismal metagenomes</taxon>
    </lineage>
</organism>
<feature type="compositionally biased region" description="Basic and acidic residues" evidence="1">
    <location>
        <begin position="98"/>
        <end position="107"/>
    </location>
</feature>
<dbReference type="InterPro" id="IPR027065">
    <property type="entry name" value="Lon_Prtase"/>
</dbReference>
<protein>
    <recommendedName>
        <fullName evidence="2">AAA+ ATPase domain-containing protein</fullName>
    </recommendedName>
</protein>
<dbReference type="PANTHER" id="PTHR43718">
    <property type="entry name" value="LON PROTEASE"/>
    <property type="match status" value="1"/>
</dbReference>
<feature type="compositionally biased region" description="Basic and acidic residues" evidence="1">
    <location>
        <begin position="9"/>
        <end position="23"/>
    </location>
</feature>
<reference evidence="3" key="1">
    <citation type="journal article" date="2020" name="Nature">
        <title>Giant virus diversity and host interactions through global metagenomics.</title>
        <authorList>
            <person name="Schulz F."/>
            <person name="Roux S."/>
            <person name="Paez-Espino D."/>
            <person name="Jungbluth S."/>
            <person name="Walsh D.A."/>
            <person name="Denef V.J."/>
            <person name="McMahon K.D."/>
            <person name="Konstantinidis K.T."/>
            <person name="Eloe-Fadrosh E.A."/>
            <person name="Kyrpides N.C."/>
            <person name="Woyke T."/>
        </authorList>
    </citation>
    <scope>NUCLEOTIDE SEQUENCE</scope>
    <source>
        <strain evidence="3">GVMAG-M-3300023179-107</strain>
    </source>
</reference>
<dbReference type="Gene3D" id="3.40.50.300">
    <property type="entry name" value="P-loop containing nucleotide triphosphate hydrolases"/>
    <property type="match status" value="1"/>
</dbReference>
<dbReference type="SMART" id="SM00382">
    <property type="entry name" value="AAA"/>
    <property type="match status" value="1"/>
</dbReference>
<evidence type="ECO:0000313" key="3">
    <source>
        <dbReference type="EMBL" id="QHT22304.1"/>
    </source>
</evidence>
<sequence>MVFTRSKKRSCEDLNENEVKEVEVGNVTGTIKRKKPNETEEQSPSDEDTFITETDTDGDDEEDGYSSEHSSSKNGHSDFMSNIIKDAIKKLFSKVKGGKGDSERIGDTEGELESDEEDKAVTIGNSEGDIADELRNKKDEYKKLKKFVESIYDGSFFQRVPIEDKIGKLRKTLDISLVKELNDELEKLKSQYEMTAPSILDIIKQNIPDTEKQKLLEKVYLYTNSEVLSSEYNNHLKTLLHSSKDNYTASMRELHNKILDHSNTVQFSDDYREKILKSEMPFSNMVIAFKKLETMEGYESSDSSEYAKYKNWMDILLSIPFGKYIDLPSNGPDYLPRVRNILDQKLSYLEKPKDQIINIFSQMVRNKNVKVNALGLCGKRGCGKTSIVQSIAEALNRPYRCISLGGESDASMLTGHNFTYVGSIPGRIIDILRETKCMNPVILIDELDKISETNQGKEIIGTLIHLTDTTTNMNYNYDKYFSGLTFDLSKVLFVFTYNDRSKIDRILADRIFTIDIENYTLKEKLEIVKKHIKKNVLDEFLFTEENVEFTDDAIEYIVEQSRKDEGMRDIKRKFEVIISRVNTLLLTSDYEGIIKLKYKKLKSSFSSLPVKIEKEHIDIFLEESFIYNDKSNDPPPHMYI</sequence>
<dbReference type="AlphaFoldDB" id="A0A6C0DZT7"/>
<feature type="region of interest" description="Disordered" evidence="1">
    <location>
        <begin position="1"/>
        <end position="78"/>
    </location>
</feature>
<name>A0A6C0DZT7_9ZZZZ</name>
<dbReference type="GO" id="GO:0006515">
    <property type="term" value="P:protein quality control for misfolded or incompletely synthesized proteins"/>
    <property type="evidence" value="ECO:0007669"/>
    <property type="project" value="TreeGrafter"/>
</dbReference>
<dbReference type="GO" id="GO:0004252">
    <property type="term" value="F:serine-type endopeptidase activity"/>
    <property type="evidence" value="ECO:0007669"/>
    <property type="project" value="InterPro"/>
</dbReference>
<feature type="region of interest" description="Disordered" evidence="1">
    <location>
        <begin position="97"/>
        <end position="117"/>
    </location>
</feature>
<dbReference type="EMBL" id="MN739708">
    <property type="protein sequence ID" value="QHT22304.1"/>
    <property type="molecule type" value="Genomic_DNA"/>
</dbReference>
<proteinExistence type="predicted"/>
<dbReference type="Gene3D" id="1.10.8.60">
    <property type="match status" value="1"/>
</dbReference>
<accession>A0A6C0DZT7</accession>
<evidence type="ECO:0000256" key="1">
    <source>
        <dbReference type="SAM" id="MobiDB-lite"/>
    </source>
</evidence>